<accession>A0A162WNW8</accession>
<evidence type="ECO:0000313" key="2">
    <source>
        <dbReference type="EMBL" id="KZS38213.1"/>
    </source>
</evidence>
<proteinExistence type="predicted"/>
<dbReference type="STRING" id="1642818.AWE51_19445"/>
<keyword evidence="1" id="KW-0732">Signal</keyword>
<dbReference type="EMBL" id="LQRT01000060">
    <property type="protein sequence ID" value="KZS38213.1"/>
    <property type="molecule type" value="Genomic_DNA"/>
</dbReference>
<dbReference type="RefSeq" id="WP_066320279.1">
    <property type="nucleotide sequence ID" value="NZ_LQRT01000060.1"/>
</dbReference>
<dbReference type="AlphaFoldDB" id="A0A162WNW8"/>
<comment type="caution">
    <text evidence="2">The sequence shown here is derived from an EMBL/GenBank/DDBJ whole genome shotgun (WGS) entry which is preliminary data.</text>
</comment>
<feature type="chain" id="PRO_5007840639" evidence="1">
    <location>
        <begin position="20"/>
        <end position="490"/>
    </location>
</feature>
<keyword evidence="3" id="KW-1185">Reference proteome</keyword>
<gene>
    <name evidence="2" type="ORF">AWE51_19445</name>
</gene>
<evidence type="ECO:0000313" key="3">
    <source>
        <dbReference type="Proteomes" id="UP000076715"/>
    </source>
</evidence>
<dbReference type="OrthoDB" id="912496at2"/>
<dbReference type="Proteomes" id="UP000076715">
    <property type="component" value="Unassembled WGS sequence"/>
</dbReference>
<name>A0A162WNW8_9FLAO</name>
<feature type="signal peptide" evidence="1">
    <location>
        <begin position="1"/>
        <end position="19"/>
    </location>
</feature>
<reference evidence="2 3" key="1">
    <citation type="submission" date="2016-01" db="EMBL/GenBank/DDBJ databases">
        <title>The draft genome sequence of Aquimarina sp. RZW4-3-2.</title>
        <authorList>
            <person name="Wang Y."/>
        </authorList>
    </citation>
    <scope>NUCLEOTIDE SEQUENCE [LARGE SCALE GENOMIC DNA]</scope>
    <source>
        <strain evidence="2 3">RZW4-3-2</strain>
    </source>
</reference>
<sequence length="490" mass="55960">MKKHITVLFLLFSFVSLFSQEVISENPLRLKGGLSDRRESIPIINSVSKELSLFIVDRKTMYLNKYDKTFNLLDQLKFERPKTQAKNIIDAVESNNGQYLFLVSNNSKKKLELITIDSQTKTTDLITTPILSKNERYLEAFAHKNQIFILTLIPKTSKINVHKIKKAANIETLEYDLTNEIFFDKYDKPMLLYRAFASLNSSKLNIERIESDIPNALEASSKKTKLYIQDDRIILSLDISNRYSQLITLDLKTNSFDLTSIEKPQLDGVNRNNKQFVKSNSFLSKKLLYQISGMRGEMKFNVTDLDSKKIIKEITLQKEDSISFKNTPIIQEGGYYNSHREMEKTQKFLRKIALSNIAVSVLHKQDTIRVTLGGVKEIAAGGGGFGMPMVGFGAIGGAVAGLGNTFVTPTFYAYSGYTHTKSTRIDCLFDENITHVQGEVAVNAFDHIKEFSDGILFNKKAETVFKFNDYFIHGYYNSLHKKYFLRKFED</sequence>
<organism evidence="2 3">
    <name type="scientific">Aquimarina aggregata</name>
    <dbReference type="NCBI Taxonomy" id="1642818"/>
    <lineage>
        <taxon>Bacteria</taxon>
        <taxon>Pseudomonadati</taxon>
        <taxon>Bacteroidota</taxon>
        <taxon>Flavobacteriia</taxon>
        <taxon>Flavobacteriales</taxon>
        <taxon>Flavobacteriaceae</taxon>
        <taxon>Aquimarina</taxon>
    </lineage>
</organism>
<evidence type="ECO:0000256" key="1">
    <source>
        <dbReference type="SAM" id="SignalP"/>
    </source>
</evidence>
<protein>
    <submittedName>
        <fullName evidence="2">Uncharacterized protein</fullName>
    </submittedName>
</protein>